<evidence type="ECO:0000313" key="3">
    <source>
        <dbReference type="EMBL" id="ODS24839.1"/>
    </source>
</evidence>
<evidence type="ECO:0000256" key="2">
    <source>
        <dbReference type="ARBA" id="ARBA00023315"/>
    </source>
</evidence>
<dbReference type="Gene3D" id="2.160.10.10">
    <property type="entry name" value="Hexapeptide repeat proteins"/>
    <property type="match status" value="1"/>
</dbReference>
<dbReference type="AlphaFoldDB" id="A0A1D2QTE6"/>
<gene>
    <name evidence="3" type="ORF">AB835_01685</name>
</gene>
<dbReference type="STRING" id="62101.AB835_01685"/>
<name>A0A1D2QTE6_9GAMM</name>
<dbReference type="Proteomes" id="UP000242502">
    <property type="component" value="Unassembled WGS sequence"/>
</dbReference>
<dbReference type="GO" id="GO:0016746">
    <property type="term" value="F:acyltransferase activity"/>
    <property type="evidence" value="ECO:0007669"/>
    <property type="project" value="UniProtKB-KW"/>
</dbReference>
<dbReference type="PANTHER" id="PTHR42811">
    <property type="entry name" value="SERINE ACETYLTRANSFERASE"/>
    <property type="match status" value="1"/>
</dbReference>
<dbReference type="SUPFAM" id="SSF51161">
    <property type="entry name" value="Trimeric LpxA-like enzymes"/>
    <property type="match status" value="1"/>
</dbReference>
<protein>
    <submittedName>
        <fullName evidence="3">Serine acetyltransferase</fullName>
    </submittedName>
</protein>
<organism evidence="3 4">
    <name type="scientific">Candidatus Endobugula sertula</name>
    <name type="common">Bugula neritina bacterial symbiont</name>
    <dbReference type="NCBI Taxonomy" id="62101"/>
    <lineage>
        <taxon>Bacteria</taxon>
        <taxon>Pseudomonadati</taxon>
        <taxon>Pseudomonadota</taxon>
        <taxon>Gammaproteobacteria</taxon>
        <taxon>Cellvibrionales</taxon>
        <taxon>Cellvibrionaceae</taxon>
        <taxon>Candidatus Endobugula</taxon>
    </lineage>
</organism>
<evidence type="ECO:0000313" key="4">
    <source>
        <dbReference type="Proteomes" id="UP000242502"/>
    </source>
</evidence>
<proteinExistence type="predicted"/>
<evidence type="ECO:0000256" key="1">
    <source>
        <dbReference type="ARBA" id="ARBA00022679"/>
    </source>
</evidence>
<keyword evidence="2" id="KW-0012">Acyltransferase</keyword>
<reference evidence="3 4" key="1">
    <citation type="journal article" date="2016" name="Appl. Environ. Microbiol.">
        <title>Lack of Overt Genome Reduction in the Bryostatin-Producing Bryozoan Symbiont "Candidatus Endobugula sertula".</title>
        <authorList>
            <person name="Miller I.J."/>
            <person name="Vanee N."/>
            <person name="Fong S.S."/>
            <person name="Lim-Fong G.E."/>
            <person name="Kwan J.C."/>
        </authorList>
    </citation>
    <scope>NUCLEOTIDE SEQUENCE [LARGE SCALE GENOMIC DNA]</scope>
    <source>
        <strain evidence="3">AB1-4</strain>
    </source>
</reference>
<keyword evidence="1 3" id="KW-0808">Transferase</keyword>
<accession>A0A1D2QTE6</accession>
<dbReference type="CDD" id="cd03354">
    <property type="entry name" value="LbH_SAT"/>
    <property type="match status" value="1"/>
</dbReference>
<comment type="caution">
    <text evidence="3">The sequence shown here is derived from an EMBL/GenBank/DDBJ whole genome shotgun (WGS) entry which is preliminary data.</text>
</comment>
<dbReference type="EMBL" id="MDLC01000004">
    <property type="protein sequence ID" value="ODS24839.1"/>
    <property type="molecule type" value="Genomic_DNA"/>
</dbReference>
<dbReference type="InterPro" id="IPR045304">
    <property type="entry name" value="LbH_SAT"/>
</dbReference>
<sequence>MINKTSTDWDTPIWEREKPRGFWDPSRKLLKSIRQYQALKNSKSPLLMIRRKVCVIRHKFWSAISGADIDLSCQIGGGLLLPHPNGIVIHPDAVIGPNCLIFQQVTLAGIVVLGTHVDIGAGAKIIGPVKISSHARVGANAVVTKDIEEGVTVVGIPARPI</sequence>
<dbReference type="InterPro" id="IPR011004">
    <property type="entry name" value="Trimer_LpxA-like_sf"/>
</dbReference>